<feature type="transmembrane region" description="Helical" evidence="5">
    <location>
        <begin position="286"/>
        <end position="304"/>
    </location>
</feature>
<dbReference type="GO" id="GO:0022857">
    <property type="term" value="F:transmembrane transporter activity"/>
    <property type="evidence" value="ECO:0007669"/>
    <property type="project" value="InterPro"/>
</dbReference>
<evidence type="ECO:0000256" key="5">
    <source>
        <dbReference type="SAM" id="Phobius"/>
    </source>
</evidence>
<feature type="transmembrane region" description="Helical" evidence="5">
    <location>
        <begin position="53"/>
        <end position="74"/>
    </location>
</feature>
<dbReference type="GO" id="GO:0005886">
    <property type="term" value="C:plasma membrane"/>
    <property type="evidence" value="ECO:0007669"/>
    <property type="project" value="UniProtKB-SubCell"/>
</dbReference>
<gene>
    <name evidence="7" type="ORF">EI42_03029</name>
</gene>
<comment type="caution">
    <text evidence="7">The sequence shown here is derived from an EMBL/GenBank/DDBJ whole genome shotgun (WGS) entry which is preliminary data.</text>
</comment>
<feature type="transmembrane region" description="Helical" evidence="5">
    <location>
        <begin position="111"/>
        <end position="132"/>
    </location>
</feature>
<dbReference type="Proteomes" id="UP000248806">
    <property type="component" value="Unassembled WGS sequence"/>
</dbReference>
<evidence type="ECO:0000313" key="8">
    <source>
        <dbReference type="Proteomes" id="UP000248806"/>
    </source>
</evidence>
<dbReference type="PROSITE" id="PS50850">
    <property type="entry name" value="MFS"/>
    <property type="match status" value="1"/>
</dbReference>
<dbReference type="InterPro" id="IPR036259">
    <property type="entry name" value="MFS_trans_sf"/>
</dbReference>
<keyword evidence="2 5" id="KW-0812">Transmembrane</keyword>
<proteinExistence type="predicted"/>
<dbReference type="OrthoDB" id="9816124at2"/>
<feature type="transmembrane region" description="Helical" evidence="5">
    <location>
        <begin position="256"/>
        <end position="274"/>
    </location>
</feature>
<dbReference type="SUPFAM" id="SSF103473">
    <property type="entry name" value="MFS general substrate transporter"/>
    <property type="match status" value="1"/>
</dbReference>
<evidence type="ECO:0000259" key="6">
    <source>
        <dbReference type="PROSITE" id="PS50850"/>
    </source>
</evidence>
<keyword evidence="3 5" id="KW-1133">Transmembrane helix</keyword>
<keyword evidence="4 5" id="KW-0472">Membrane</keyword>
<organism evidence="7 8">
    <name type="scientific">Thermosporothrix hazakensis</name>
    <dbReference type="NCBI Taxonomy" id="644383"/>
    <lineage>
        <taxon>Bacteria</taxon>
        <taxon>Bacillati</taxon>
        <taxon>Chloroflexota</taxon>
        <taxon>Ktedonobacteria</taxon>
        <taxon>Ktedonobacterales</taxon>
        <taxon>Thermosporotrichaceae</taxon>
        <taxon>Thermosporothrix</taxon>
    </lineage>
</organism>
<feature type="transmembrane region" description="Helical" evidence="5">
    <location>
        <begin position="310"/>
        <end position="326"/>
    </location>
</feature>
<feature type="domain" description="Major facilitator superfamily (MFS) profile" evidence="6">
    <location>
        <begin position="1"/>
        <end position="398"/>
    </location>
</feature>
<dbReference type="EMBL" id="QKUF01000009">
    <property type="protein sequence ID" value="PZW29307.1"/>
    <property type="molecule type" value="Genomic_DNA"/>
</dbReference>
<accession>A0A326UJU5</accession>
<dbReference type="Gene3D" id="1.20.1250.20">
    <property type="entry name" value="MFS general substrate transporter like domains"/>
    <property type="match status" value="1"/>
</dbReference>
<sequence>MFFSRRLTSFRAFMRVPVIRWLVVSHFFANLFFYSTTIVLFQQQRGLNYTEIFLLETVLSGAILLAELPSSILADRFGHRFMIILGYALALIDMPLFLFAHHFWMFVLADAISGLSLACISGCDSALLYNELPPETREKDGNTAFALLRGAGSAGFFLGLFGGSFFGAYSPTLAVAVSIIPSALAFVASLGLLGSRSRVPRETSLPAWRIVRDTWLLIRSQPGLVALGIWQALAFGLINAIFWYDQPYLLRVHVPVFLFGPIMAAAVGLQTFFISHTATLQKRLGTPLLLLFSGVVSGCCYLVLALVTAAPATILAIAGVVAFSAWQQPVIENELNRRLEDTGRATALSTVSLIASVAGMALNAGIGRLGDLGMEITGLALGLSLIVLGLMIPLLVRR</sequence>
<dbReference type="InterPro" id="IPR020846">
    <property type="entry name" value="MFS_dom"/>
</dbReference>
<comment type="subcellular location">
    <subcellularLocation>
        <location evidence="1">Cell membrane</location>
        <topology evidence="1">Multi-pass membrane protein</topology>
    </subcellularLocation>
</comment>
<evidence type="ECO:0000256" key="3">
    <source>
        <dbReference type="ARBA" id="ARBA00022989"/>
    </source>
</evidence>
<evidence type="ECO:0000313" key="7">
    <source>
        <dbReference type="EMBL" id="PZW29307.1"/>
    </source>
</evidence>
<dbReference type="Pfam" id="PF07690">
    <property type="entry name" value="MFS_1"/>
    <property type="match status" value="1"/>
</dbReference>
<feature type="transmembrane region" description="Helical" evidence="5">
    <location>
        <begin position="224"/>
        <end position="244"/>
    </location>
</feature>
<keyword evidence="8" id="KW-1185">Reference proteome</keyword>
<evidence type="ECO:0000256" key="1">
    <source>
        <dbReference type="ARBA" id="ARBA00004651"/>
    </source>
</evidence>
<feature type="transmembrane region" description="Helical" evidence="5">
    <location>
        <begin position="347"/>
        <end position="366"/>
    </location>
</feature>
<name>A0A326UJU5_THEHA</name>
<dbReference type="RefSeq" id="WP_111323368.1">
    <property type="nucleotide sequence ID" value="NZ_BIFX01000001.1"/>
</dbReference>
<dbReference type="PANTHER" id="PTHR23530:SF1">
    <property type="entry name" value="PERMEASE, MAJOR FACILITATOR SUPERFAMILY-RELATED"/>
    <property type="match status" value="1"/>
</dbReference>
<feature type="transmembrane region" description="Helical" evidence="5">
    <location>
        <begin position="144"/>
        <end position="166"/>
    </location>
</feature>
<dbReference type="PANTHER" id="PTHR23530">
    <property type="entry name" value="TRANSPORT PROTEIN-RELATED"/>
    <property type="match status" value="1"/>
</dbReference>
<feature type="transmembrane region" description="Helical" evidence="5">
    <location>
        <begin position="172"/>
        <end position="193"/>
    </location>
</feature>
<feature type="transmembrane region" description="Helical" evidence="5">
    <location>
        <begin position="21"/>
        <end position="41"/>
    </location>
</feature>
<feature type="transmembrane region" description="Helical" evidence="5">
    <location>
        <begin position="378"/>
        <end position="396"/>
    </location>
</feature>
<protein>
    <submittedName>
        <fullName evidence="7">Putative MFS family arabinose efflux permease</fullName>
    </submittedName>
</protein>
<feature type="transmembrane region" description="Helical" evidence="5">
    <location>
        <begin position="81"/>
        <end position="105"/>
    </location>
</feature>
<evidence type="ECO:0000256" key="4">
    <source>
        <dbReference type="ARBA" id="ARBA00023136"/>
    </source>
</evidence>
<reference evidence="7 8" key="1">
    <citation type="submission" date="2018-06" db="EMBL/GenBank/DDBJ databases">
        <title>Genomic Encyclopedia of Archaeal and Bacterial Type Strains, Phase II (KMG-II): from individual species to whole genera.</title>
        <authorList>
            <person name="Goeker M."/>
        </authorList>
    </citation>
    <scope>NUCLEOTIDE SEQUENCE [LARGE SCALE GENOMIC DNA]</scope>
    <source>
        <strain evidence="7 8">ATCC BAA-1881</strain>
    </source>
</reference>
<evidence type="ECO:0000256" key="2">
    <source>
        <dbReference type="ARBA" id="ARBA00022692"/>
    </source>
</evidence>
<dbReference type="InterPro" id="IPR053160">
    <property type="entry name" value="MFS_DHA3_Transporter"/>
</dbReference>
<dbReference type="InterPro" id="IPR011701">
    <property type="entry name" value="MFS"/>
</dbReference>
<dbReference type="AlphaFoldDB" id="A0A326UJU5"/>